<reference evidence="1 2" key="1">
    <citation type="submission" date="2021-01" db="EMBL/GenBank/DDBJ databases">
        <title>Adiantum capillus-veneris genome.</title>
        <authorList>
            <person name="Fang Y."/>
            <person name="Liao Q."/>
        </authorList>
    </citation>
    <scope>NUCLEOTIDE SEQUENCE [LARGE SCALE GENOMIC DNA]</scope>
    <source>
        <strain evidence="1">H3</strain>
        <tissue evidence="1">Leaf</tissue>
    </source>
</reference>
<dbReference type="OrthoDB" id="1931444at2759"/>
<name>A0A9D4ZL10_ADICA</name>
<keyword evidence="2" id="KW-1185">Reference proteome</keyword>
<comment type="caution">
    <text evidence="1">The sequence shown here is derived from an EMBL/GenBank/DDBJ whole genome shotgun (WGS) entry which is preliminary data.</text>
</comment>
<evidence type="ECO:0000313" key="2">
    <source>
        <dbReference type="Proteomes" id="UP000886520"/>
    </source>
</evidence>
<dbReference type="Proteomes" id="UP000886520">
    <property type="component" value="Chromosome 5"/>
</dbReference>
<dbReference type="EMBL" id="JABFUD020000005">
    <property type="protein sequence ID" value="KAI5079374.1"/>
    <property type="molecule type" value="Genomic_DNA"/>
</dbReference>
<gene>
    <name evidence="1" type="ORF">GOP47_0004853</name>
</gene>
<organism evidence="1 2">
    <name type="scientific">Adiantum capillus-veneris</name>
    <name type="common">Maidenhair fern</name>
    <dbReference type="NCBI Taxonomy" id="13818"/>
    <lineage>
        <taxon>Eukaryota</taxon>
        <taxon>Viridiplantae</taxon>
        <taxon>Streptophyta</taxon>
        <taxon>Embryophyta</taxon>
        <taxon>Tracheophyta</taxon>
        <taxon>Polypodiopsida</taxon>
        <taxon>Polypodiidae</taxon>
        <taxon>Polypodiales</taxon>
        <taxon>Pteridineae</taxon>
        <taxon>Pteridaceae</taxon>
        <taxon>Vittarioideae</taxon>
        <taxon>Adiantum</taxon>
    </lineage>
</organism>
<dbReference type="AlphaFoldDB" id="A0A9D4ZL10"/>
<sequence>MGELKAAAEGVVPALQQAAGTVAEAVVAVGAEEREALRMEEEEAWWRVRKGDTLWSLSRKHLGDPALWPFLRHACRKELGCRDPIRQLLPGSHLSHACVVRARRRADRKKSCHWWERLFWWW</sequence>
<dbReference type="InterPro" id="IPR018392">
    <property type="entry name" value="LysM"/>
</dbReference>
<accession>A0A9D4ZL10</accession>
<protein>
    <submittedName>
        <fullName evidence="1">Uncharacterized protein</fullName>
    </submittedName>
</protein>
<proteinExistence type="predicted"/>
<evidence type="ECO:0000313" key="1">
    <source>
        <dbReference type="EMBL" id="KAI5079374.1"/>
    </source>
</evidence>
<dbReference type="CDD" id="cd00118">
    <property type="entry name" value="LysM"/>
    <property type="match status" value="1"/>
</dbReference>